<accession>A0A6I3MCZ5</accession>
<keyword evidence="4" id="KW-0472">Membrane</keyword>
<comment type="caution">
    <text evidence="8">The sequence shown here is derived from an EMBL/GenBank/DDBJ whole genome shotgun (WGS) entry which is preliminary data.</text>
</comment>
<dbReference type="AlphaFoldDB" id="A0A6I3MCZ5"/>
<evidence type="ECO:0000259" key="5">
    <source>
        <dbReference type="Pfam" id="PF00394"/>
    </source>
</evidence>
<feature type="domain" description="Plastocyanin-like" evidence="6">
    <location>
        <begin position="404"/>
        <end position="506"/>
    </location>
</feature>
<name>A0A6I3MCZ5_9MICO</name>
<dbReference type="InterPro" id="IPR045087">
    <property type="entry name" value="Cu-oxidase_fam"/>
</dbReference>
<dbReference type="Pfam" id="PF07731">
    <property type="entry name" value="Cu-oxidase_2"/>
    <property type="match status" value="1"/>
</dbReference>
<dbReference type="Gene3D" id="2.60.40.420">
    <property type="entry name" value="Cupredoxins - blue copper proteins"/>
    <property type="match status" value="3"/>
</dbReference>
<organism evidence="8 9">
    <name type="scientific">Agromyces bracchium</name>
    <dbReference type="NCBI Taxonomy" id="88376"/>
    <lineage>
        <taxon>Bacteria</taxon>
        <taxon>Bacillati</taxon>
        <taxon>Actinomycetota</taxon>
        <taxon>Actinomycetes</taxon>
        <taxon>Micrococcales</taxon>
        <taxon>Microbacteriaceae</taxon>
        <taxon>Agromyces</taxon>
    </lineage>
</organism>
<dbReference type="PANTHER" id="PTHR11709">
    <property type="entry name" value="MULTI-COPPER OXIDASE"/>
    <property type="match status" value="1"/>
</dbReference>
<dbReference type="GO" id="GO:0005507">
    <property type="term" value="F:copper ion binding"/>
    <property type="evidence" value="ECO:0007669"/>
    <property type="project" value="InterPro"/>
</dbReference>
<dbReference type="Pfam" id="PF07732">
    <property type="entry name" value="Cu-oxidase_3"/>
    <property type="match status" value="1"/>
</dbReference>
<evidence type="ECO:0000313" key="9">
    <source>
        <dbReference type="Proteomes" id="UP000433071"/>
    </source>
</evidence>
<dbReference type="Proteomes" id="UP000433071">
    <property type="component" value="Unassembled WGS sequence"/>
</dbReference>
<dbReference type="PROSITE" id="PS00080">
    <property type="entry name" value="MULTICOPPER_OXIDASE2"/>
    <property type="match status" value="1"/>
</dbReference>
<keyword evidence="1" id="KW-0479">Metal-binding</keyword>
<dbReference type="RefSeq" id="WP_328289290.1">
    <property type="nucleotide sequence ID" value="NZ_BAAAIB010000001.1"/>
</dbReference>
<feature type="domain" description="Plastocyanin-like" evidence="5">
    <location>
        <begin position="238"/>
        <end position="319"/>
    </location>
</feature>
<dbReference type="InterPro" id="IPR006311">
    <property type="entry name" value="TAT_signal"/>
</dbReference>
<reference evidence="8 9" key="1">
    <citation type="submission" date="2019-11" db="EMBL/GenBank/DDBJ databases">
        <title>Agromyces kandeliae sp. nov., isolated from mangrove soil.</title>
        <authorList>
            <person name="Wang R."/>
        </authorList>
    </citation>
    <scope>NUCLEOTIDE SEQUENCE [LARGE SCALE GENOMIC DNA]</scope>
    <source>
        <strain evidence="8 9">JCM 11433</strain>
    </source>
</reference>
<dbReference type="GO" id="GO:0016491">
    <property type="term" value="F:oxidoreductase activity"/>
    <property type="evidence" value="ECO:0007669"/>
    <property type="project" value="UniProtKB-KW"/>
</dbReference>
<evidence type="ECO:0000259" key="7">
    <source>
        <dbReference type="Pfam" id="PF07732"/>
    </source>
</evidence>
<gene>
    <name evidence="8" type="ORF">GJ743_16645</name>
</gene>
<feature type="compositionally biased region" description="Basic and acidic residues" evidence="3">
    <location>
        <begin position="62"/>
        <end position="73"/>
    </location>
</feature>
<dbReference type="CDD" id="cd13900">
    <property type="entry name" value="CuRO_3_Tth-MCO_like"/>
    <property type="match status" value="1"/>
</dbReference>
<dbReference type="PANTHER" id="PTHR11709:SF2">
    <property type="entry name" value="MULTICOPPER OXIDASE LPR1"/>
    <property type="match status" value="1"/>
</dbReference>
<protein>
    <submittedName>
        <fullName evidence="8">Multicopper oxidase domain-containing protein</fullName>
    </submittedName>
</protein>
<evidence type="ECO:0000259" key="6">
    <source>
        <dbReference type="Pfam" id="PF07731"/>
    </source>
</evidence>
<evidence type="ECO:0000256" key="3">
    <source>
        <dbReference type="SAM" id="MobiDB-lite"/>
    </source>
</evidence>
<dbReference type="InterPro" id="IPR011707">
    <property type="entry name" value="Cu-oxidase-like_N"/>
</dbReference>
<keyword evidence="4" id="KW-0812">Transmembrane</keyword>
<proteinExistence type="predicted"/>
<sequence length="507" mass="53663">MTGPDSSGSGPSRRAVLIGGAAAVGAIAVGAGGLAWWTGSRVVEPDSAAPGSTDAPPSGDGSAKEETFREPEVRASSGGRLDLELSAAVTTATVGDRQVRVLGFEGGMPGPTLRVRAGDRISLRYRNDLGATTNLHTHGLEVSPERNSDNVFVMIPAGGTFDYAYELGDDHPTGVFWYHPHHHGTTAEQLFAGLYGAIVVEEPEPLPVARERVLVIADIAFDANGDVAAATRVERMLGREGDLVLVNGQLLPTMVAAPGARERWRIVNACTSRYLRLRLDGQRMHLLGIDAGRFPEPREVDEIVLLPGNRADVLVEATAGEAVLQTLPFDRGSMGMMGAPRSATTGADLARFVVSGDAAASVAPLPAASAAPRDLRDEEVTGRRTLTLAMGAMGGGMGQGMGFTIDGRTFAEGRTDIEQPAGTIEEWTIENTSTMDHPFHLHVWPMQLVEVDGKPVTGVDRRDVVPVPAGGRVVVRIAFEGITGRTVYHCHILDHEDLGMMGAIRVA</sequence>
<evidence type="ECO:0000256" key="4">
    <source>
        <dbReference type="SAM" id="Phobius"/>
    </source>
</evidence>
<keyword evidence="9" id="KW-1185">Reference proteome</keyword>
<dbReference type="CDD" id="cd13881">
    <property type="entry name" value="CuRO_2_McoC_like"/>
    <property type="match status" value="1"/>
</dbReference>
<dbReference type="SUPFAM" id="SSF49503">
    <property type="entry name" value="Cupredoxins"/>
    <property type="match status" value="3"/>
</dbReference>
<dbReference type="InterPro" id="IPR002355">
    <property type="entry name" value="Cu_oxidase_Cu_BS"/>
</dbReference>
<evidence type="ECO:0000256" key="2">
    <source>
        <dbReference type="ARBA" id="ARBA00023002"/>
    </source>
</evidence>
<keyword evidence="4" id="KW-1133">Transmembrane helix</keyword>
<dbReference type="InterPro" id="IPR001117">
    <property type="entry name" value="Cu-oxidase_2nd"/>
</dbReference>
<dbReference type="InterPro" id="IPR008972">
    <property type="entry name" value="Cupredoxin"/>
</dbReference>
<dbReference type="Pfam" id="PF00394">
    <property type="entry name" value="Cu-oxidase"/>
    <property type="match status" value="1"/>
</dbReference>
<feature type="region of interest" description="Disordered" evidence="3">
    <location>
        <begin position="43"/>
        <end position="79"/>
    </location>
</feature>
<dbReference type="EMBL" id="WMLB01000039">
    <property type="protein sequence ID" value="MTH70002.1"/>
    <property type="molecule type" value="Genomic_DNA"/>
</dbReference>
<feature type="transmembrane region" description="Helical" evidence="4">
    <location>
        <begin position="15"/>
        <end position="37"/>
    </location>
</feature>
<evidence type="ECO:0000313" key="8">
    <source>
        <dbReference type="EMBL" id="MTH70002.1"/>
    </source>
</evidence>
<feature type="domain" description="Plastocyanin-like" evidence="7">
    <location>
        <begin position="92"/>
        <end position="204"/>
    </location>
</feature>
<keyword evidence="2" id="KW-0560">Oxidoreductase</keyword>
<dbReference type="CDD" id="cd13853">
    <property type="entry name" value="CuRO_1_Tth-MCO_like"/>
    <property type="match status" value="1"/>
</dbReference>
<dbReference type="PROSITE" id="PS51318">
    <property type="entry name" value="TAT"/>
    <property type="match status" value="1"/>
</dbReference>
<dbReference type="InterPro" id="IPR011706">
    <property type="entry name" value="Cu-oxidase_C"/>
</dbReference>
<evidence type="ECO:0000256" key="1">
    <source>
        <dbReference type="ARBA" id="ARBA00022723"/>
    </source>
</evidence>